<organism evidence="1">
    <name type="scientific">marine sediment metagenome</name>
    <dbReference type="NCBI Taxonomy" id="412755"/>
    <lineage>
        <taxon>unclassified sequences</taxon>
        <taxon>metagenomes</taxon>
        <taxon>ecological metagenomes</taxon>
    </lineage>
</organism>
<evidence type="ECO:0000313" key="1">
    <source>
        <dbReference type="EMBL" id="GAH05788.1"/>
    </source>
</evidence>
<dbReference type="AlphaFoldDB" id="X1EAT7"/>
<dbReference type="EMBL" id="BART01037153">
    <property type="protein sequence ID" value="GAH05788.1"/>
    <property type="molecule type" value="Genomic_DNA"/>
</dbReference>
<feature type="non-terminal residue" evidence="1">
    <location>
        <position position="159"/>
    </location>
</feature>
<gene>
    <name evidence="1" type="ORF">S01H4_62303</name>
</gene>
<feature type="non-terminal residue" evidence="1">
    <location>
        <position position="1"/>
    </location>
</feature>
<name>X1EAT7_9ZZZZ</name>
<accession>X1EAT7</accession>
<comment type="caution">
    <text evidence="1">The sequence shown here is derived from an EMBL/GenBank/DDBJ whole genome shotgun (WGS) entry which is preliminary data.</text>
</comment>
<protein>
    <submittedName>
        <fullName evidence="1">Uncharacterized protein</fullName>
    </submittedName>
</protein>
<proteinExistence type="predicted"/>
<reference evidence="1" key="1">
    <citation type="journal article" date="2014" name="Front. Microbiol.">
        <title>High frequency of phylogenetically diverse reductive dehalogenase-homologous genes in deep subseafloor sedimentary metagenomes.</title>
        <authorList>
            <person name="Kawai M."/>
            <person name="Futagami T."/>
            <person name="Toyoda A."/>
            <person name="Takaki Y."/>
            <person name="Nishi S."/>
            <person name="Hori S."/>
            <person name="Arai W."/>
            <person name="Tsubouchi T."/>
            <person name="Morono Y."/>
            <person name="Uchiyama I."/>
            <person name="Ito T."/>
            <person name="Fujiyama A."/>
            <person name="Inagaki F."/>
            <person name="Takami H."/>
        </authorList>
    </citation>
    <scope>NUCLEOTIDE SEQUENCE</scope>
    <source>
        <strain evidence="1">Expedition CK06-06</strain>
    </source>
</reference>
<sequence length="159" mass="17604">NGVNYPKIRNWTGADWDSEIEMDNGGSPVQWVRTEYSPTEANLSLTVTLSTDGNLDSWFYDGSDWTFYSNIASVGTTADIYPSFDLAFETSSGDALLVYSTGICTLGTEDELGYLTWSSTSETWSSSTTWETSNNICLDLDMVYQVAMDSHPSSDEIVF</sequence>